<evidence type="ECO:0000256" key="1">
    <source>
        <dbReference type="SAM" id="Phobius"/>
    </source>
</evidence>
<dbReference type="EMBL" id="CM029041">
    <property type="protein sequence ID" value="KAG2624759.1"/>
    <property type="molecule type" value="Genomic_DNA"/>
</dbReference>
<dbReference type="AlphaFoldDB" id="A0A8T0UXG6"/>
<feature type="transmembrane region" description="Helical" evidence="1">
    <location>
        <begin position="12"/>
        <end position="30"/>
    </location>
</feature>
<reference evidence="2" key="1">
    <citation type="submission" date="2020-05" db="EMBL/GenBank/DDBJ databases">
        <title>WGS assembly of Panicum virgatum.</title>
        <authorList>
            <person name="Lovell J.T."/>
            <person name="Jenkins J."/>
            <person name="Shu S."/>
            <person name="Juenger T.E."/>
            <person name="Schmutz J."/>
        </authorList>
    </citation>
    <scope>NUCLEOTIDE SEQUENCE</scope>
    <source>
        <strain evidence="2">AP13</strain>
    </source>
</reference>
<keyword evidence="3" id="KW-1185">Reference proteome</keyword>
<proteinExistence type="predicted"/>
<evidence type="ECO:0000313" key="3">
    <source>
        <dbReference type="Proteomes" id="UP000823388"/>
    </source>
</evidence>
<name>A0A8T0UXG6_PANVG</name>
<evidence type="ECO:0000313" key="2">
    <source>
        <dbReference type="EMBL" id="KAG2624759.1"/>
    </source>
</evidence>
<sequence length="80" mass="8640">MAGRSSVRGVMRFFTHIVYFSSIISKVWVWRPELIRKLSCCAGAGERQMRKAMASAPEAGWQQAAAGGAAGAGRQGGRRI</sequence>
<dbReference type="Proteomes" id="UP000823388">
    <property type="component" value="Chromosome 3K"/>
</dbReference>
<comment type="caution">
    <text evidence="2">The sequence shown here is derived from an EMBL/GenBank/DDBJ whole genome shotgun (WGS) entry which is preliminary data.</text>
</comment>
<accession>A0A8T0UXG6</accession>
<protein>
    <submittedName>
        <fullName evidence="2">Uncharacterized protein</fullName>
    </submittedName>
</protein>
<keyword evidence="1" id="KW-1133">Transmembrane helix</keyword>
<keyword evidence="1" id="KW-0472">Membrane</keyword>
<organism evidence="2 3">
    <name type="scientific">Panicum virgatum</name>
    <name type="common">Blackwell switchgrass</name>
    <dbReference type="NCBI Taxonomy" id="38727"/>
    <lineage>
        <taxon>Eukaryota</taxon>
        <taxon>Viridiplantae</taxon>
        <taxon>Streptophyta</taxon>
        <taxon>Embryophyta</taxon>
        <taxon>Tracheophyta</taxon>
        <taxon>Spermatophyta</taxon>
        <taxon>Magnoliopsida</taxon>
        <taxon>Liliopsida</taxon>
        <taxon>Poales</taxon>
        <taxon>Poaceae</taxon>
        <taxon>PACMAD clade</taxon>
        <taxon>Panicoideae</taxon>
        <taxon>Panicodae</taxon>
        <taxon>Paniceae</taxon>
        <taxon>Panicinae</taxon>
        <taxon>Panicum</taxon>
        <taxon>Panicum sect. Hiantes</taxon>
    </lineage>
</organism>
<keyword evidence="1" id="KW-0812">Transmembrane</keyword>
<gene>
    <name evidence="2" type="ORF">PVAP13_3KG173327</name>
</gene>